<dbReference type="Proteomes" id="UP001302745">
    <property type="component" value="Unassembled WGS sequence"/>
</dbReference>
<proteinExistence type="predicted"/>
<dbReference type="InterPro" id="IPR053206">
    <property type="entry name" value="Dimeric_xanthone_biosynth"/>
</dbReference>
<keyword evidence="2" id="KW-1185">Reference proteome</keyword>
<organism evidence="1 2">
    <name type="scientific">Chaetomidium leptoderma</name>
    <dbReference type="NCBI Taxonomy" id="669021"/>
    <lineage>
        <taxon>Eukaryota</taxon>
        <taxon>Fungi</taxon>
        <taxon>Dikarya</taxon>
        <taxon>Ascomycota</taxon>
        <taxon>Pezizomycotina</taxon>
        <taxon>Sordariomycetes</taxon>
        <taxon>Sordariomycetidae</taxon>
        <taxon>Sordariales</taxon>
        <taxon>Chaetomiaceae</taxon>
        <taxon>Chaetomidium</taxon>
    </lineage>
</organism>
<dbReference type="Gene3D" id="1.20.120.520">
    <property type="entry name" value="nmb1532 protein domain like"/>
    <property type="match status" value="1"/>
</dbReference>
<reference evidence="1" key="1">
    <citation type="journal article" date="2023" name="Mol. Phylogenet. Evol.">
        <title>Genome-scale phylogeny and comparative genomics of the fungal order Sordariales.</title>
        <authorList>
            <person name="Hensen N."/>
            <person name="Bonometti L."/>
            <person name="Westerberg I."/>
            <person name="Brannstrom I.O."/>
            <person name="Guillou S."/>
            <person name="Cros-Aarteil S."/>
            <person name="Calhoun S."/>
            <person name="Haridas S."/>
            <person name="Kuo A."/>
            <person name="Mondo S."/>
            <person name="Pangilinan J."/>
            <person name="Riley R."/>
            <person name="LaButti K."/>
            <person name="Andreopoulos B."/>
            <person name="Lipzen A."/>
            <person name="Chen C."/>
            <person name="Yan M."/>
            <person name="Daum C."/>
            <person name="Ng V."/>
            <person name="Clum A."/>
            <person name="Steindorff A."/>
            <person name="Ohm R.A."/>
            <person name="Martin F."/>
            <person name="Silar P."/>
            <person name="Natvig D.O."/>
            <person name="Lalanne C."/>
            <person name="Gautier V."/>
            <person name="Ament-Velasquez S.L."/>
            <person name="Kruys A."/>
            <person name="Hutchinson M.I."/>
            <person name="Powell A.J."/>
            <person name="Barry K."/>
            <person name="Miller A.N."/>
            <person name="Grigoriev I.V."/>
            <person name="Debuchy R."/>
            <person name="Gladieux P."/>
            <person name="Hiltunen Thoren M."/>
            <person name="Johannesson H."/>
        </authorList>
    </citation>
    <scope>NUCLEOTIDE SEQUENCE</scope>
    <source>
        <strain evidence="1">CBS 538.74</strain>
    </source>
</reference>
<dbReference type="EMBL" id="MU856910">
    <property type="protein sequence ID" value="KAK4154493.1"/>
    <property type="molecule type" value="Genomic_DNA"/>
</dbReference>
<comment type="caution">
    <text evidence="1">The sequence shown here is derived from an EMBL/GenBank/DDBJ whole genome shotgun (WGS) entry which is preliminary data.</text>
</comment>
<dbReference type="PANTHER" id="PTHR38048">
    <property type="entry name" value="EXPRESSED PROTEIN"/>
    <property type="match status" value="1"/>
</dbReference>
<accession>A0AAN6ZY40</accession>
<evidence type="ECO:0000313" key="1">
    <source>
        <dbReference type="EMBL" id="KAK4154493.1"/>
    </source>
</evidence>
<evidence type="ECO:0000313" key="2">
    <source>
        <dbReference type="Proteomes" id="UP001302745"/>
    </source>
</evidence>
<gene>
    <name evidence="1" type="ORF">C8A00DRAFT_42718</name>
</gene>
<protein>
    <recommendedName>
        <fullName evidence="3">Hemerythrin-like domain-containing protein</fullName>
    </recommendedName>
</protein>
<dbReference type="PANTHER" id="PTHR38048:SF2">
    <property type="entry name" value="HEMERYTHRIN-LIKE DOMAIN-CONTAINING PROTEIN"/>
    <property type="match status" value="1"/>
</dbReference>
<evidence type="ECO:0008006" key="3">
    <source>
        <dbReference type="Google" id="ProtNLM"/>
    </source>
</evidence>
<sequence length="244" mass="26927">MAPVYADHPFSLIPTPIFAKGKDAETDMFDEIASEMALVHNLLILGLNSIYLQAPHIKPADEKPFCSHHAGEEAMFFPAVEKMAGVKGLMDANVDQHKTFHDGVDSLKAYAGAVVSGKEKYDGSRVTTLIDLFGNPMMQHLADEIPSILNLRQYGDKMADLPKLFEEEAGQAMKELGMSGLVWCFANLNVHYENDLWPSFPPAPGPVKALVRSVFWWIHADSRKFGAVDRTGSLRHLYAVPASS</sequence>
<name>A0AAN6ZY40_9PEZI</name>
<dbReference type="AlphaFoldDB" id="A0AAN6ZY40"/>
<reference evidence="1" key="2">
    <citation type="submission" date="2023-05" db="EMBL/GenBank/DDBJ databases">
        <authorList>
            <consortium name="Lawrence Berkeley National Laboratory"/>
            <person name="Steindorff A."/>
            <person name="Hensen N."/>
            <person name="Bonometti L."/>
            <person name="Westerberg I."/>
            <person name="Brannstrom I.O."/>
            <person name="Guillou S."/>
            <person name="Cros-Aarteil S."/>
            <person name="Calhoun S."/>
            <person name="Haridas S."/>
            <person name="Kuo A."/>
            <person name="Mondo S."/>
            <person name="Pangilinan J."/>
            <person name="Riley R."/>
            <person name="Labutti K."/>
            <person name="Andreopoulos B."/>
            <person name="Lipzen A."/>
            <person name="Chen C."/>
            <person name="Yanf M."/>
            <person name="Daum C."/>
            <person name="Ng V."/>
            <person name="Clum A."/>
            <person name="Ohm R."/>
            <person name="Martin F."/>
            <person name="Silar P."/>
            <person name="Natvig D."/>
            <person name="Lalanne C."/>
            <person name="Gautier V."/>
            <person name="Ament-Velasquez S.L."/>
            <person name="Kruys A."/>
            <person name="Hutchinson M.I."/>
            <person name="Powell A.J."/>
            <person name="Barry K."/>
            <person name="Miller A.N."/>
            <person name="Grigoriev I.V."/>
            <person name="Debuchy R."/>
            <person name="Gladieux P."/>
            <person name="Thoren M.H."/>
            <person name="Johannesson H."/>
        </authorList>
    </citation>
    <scope>NUCLEOTIDE SEQUENCE</scope>
    <source>
        <strain evidence="1">CBS 538.74</strain>
    </source>
</reference>